<dbReference type="AlphaFoldDB" id="A0A193LG33"/>
<keyword evidence="5 12" id="KW-0560">Oxidoreductase</keyword>
<evidence type="ECO:0000256" key="2">
    <source>
        <dbReference type="ARBA" id="ARBA00009347"/>
    </source>
</evidence>
<evidence type="ECO:0000256" key="4">
    <source>
        <dbReference type="ARBA" id="ARBA00022827"/>
    </source>
</evidence>
<dbReference type="PROSITE" id="PS00073">
    <property type="entry name" value="ACYL_COA_DH_2"/>
    <property type="match status" value="1"/>
</dbReference>
<evidence type="ECO:0000256" key="6">
    <source>
        <dbReference type="ARBA" id="ARBA00052938"/>
    </source>
</evidence>
<dbReference type="InterPro" id="IPR009100">
    <property type="entry name" value="AcylCoA_DH/oxidase_NM_dom_sf"/>
</dbReference>
<sequence>MNFELTDDQQMIQSAAREFAQNEIAPVAAQFDESGEFPVKTIQQAGELGFMGIEIPEAYGGSGLDSLSFTLVIEEISAACAAHGTIVSVNNTLYGVPLLTYGTEEQKTTFLTPVASGECNGAYALTEPQSGSDAAAMRSRALLSDDGSHYVINAKKSWITSGPVARYIILFAKTDPEATGSRGISAFIIDTNAKGFHRGKTEPKLGIRASATCEIELTDYECPVEQRLGAEGEGFRIAMNVLDSGRIGIAAQALGIAQAAYDAALIYSRERHAFGAPIGSFQTIQNKIADMKVRIDAARLLVYRAAWHKMESKRTGAKYTLNGSIAKLFASETAMFVANEALQIHGGMGYSKELPLERYFRDAKITEIYEGTSEIQRMVIGRTETGLR</sequence>
<dbReference type="RefSeq" id="WP_068615743.1">
    <property type="nucleotide sequence ID" value="NZ_CP016268.1"/>
</dbReference>
<evidence type="ECO:0000256" key="10">
    <source>
        <dbReference type="ARBA" id="ARBA00072305"/>
    </source>
</evidence>
<dbReference type="Gene3D" id="1.10.540.10">
    <property type="entry name" value="Acyl-CoA dehydrogenase/oxidase, N-terminal domain"/>
    <property type="match status" value="1"/>
</dbReference>
<dbReference type="FunFam" id="1.20.140.10:FF:000004">
    <property type="entry name" value="Acyl-CoA dehydrogenase FadE25"/>
    <property type="match status" value="1"/>
</dbReference>
<keyword evidence="3 12" id="KW-0285">Flavoprotein</keyword>
<dbReference type="PROSITE" id="PS00072">
    <property type="entry name" value="ACYL_COA_DH_1"/>
    <property type="match status" value="1"/>
</dbReference>
<comment type="catalytic activity">
    <reaction evidence="6">
        <text>3-sulfinopropanoyl-CoA + H2O = propanoyl-CoA + sulfite + H(+)</text>
        <dbReference type="Rhea" id="RHEA:41624"/>
        <dbReference type="ChEBI" id="CHEBI:15377"/>
        <dbReference type="ChEBI" id="CHEBI:15378"/>
        <dbReference type="ChEBI" id="CHEBI:17359"/>
        <dbReference type="ChEBI" id="CHEBI:57392"/>
        <dbReference type="ChEBI" id="CHEBI:78349"/>
        <dbReference type="EC" id="3.13.1.4"/>
    </reaction>
    <physiologicalReaction direction="left-to-right" evidence="6">
        <dbReference type="Rhea" id="RHEA:41625"/>
    </physiologicalReaction>
</comment>
<evidence type="ECO:0000313" key="17">
    <source>
        <dbReference type="Proteomes" id="UP000092695"/>
    </source>
</evidence>
<dbReference type="Gene3D" id="1.20.140.10">
    <property type="entry name" value="Butyryl-CoA Dehydrogenase, subunit A, domain 3"/>
    <property type="match status" value="1"/>
</dbReference>
<comment type="similarity">
    <text evidence="2 12">Belongs to the acyl-CoA dehydrogenase family.</text>
</comment>
<feature type="domain" description="Acyl-CoA dehydrogenase/oxidase C-terminal" evidence="13">
    <location>
        <begin position="232"/>
        <end position="382"/>
    </location>
</feature>
<dbReference type="InterPro" id="IPR046373">
    <property type="entry name" value="Acyl-CoA_Oxase/DH_mid-dom_sf"/>
</dbReference>
<dbReference type="PANTHER" id="PTHR43884:SF12">
    <property type="entry name" value="ISOVALERYL-COA DEHYDROGENASE, MITOCHONDRIAL-RELATED"/>
    <property type="match status" value="1"/>
</dbReference>
<gene>
    <name evidence="16" type="ORF">BA177_09590</name>
</gene>
<dbReference type="InterPro" id="IPR006091">
    <property type="entry name" value="Acyl-CoA_Oxase/DH_mid-dom"/>
</dbReference>
<dbReference type="OrthoDB" id="9802447at2"/>
<dbReference type="Pfam" id="PF02770">
    <property type="entry name" value="Acyl-CoA_dh_M"/>
    <property type="match status" value="1"/>
</dbReference>
<dbReference type="EMBL" id="CP016268">
    <property type="protein sequence ID" value="ANO51421.1"/>
    <property type="molecule type" value="Genomic_DNA"/>
</dbReference>
<dbReference type="Pfam" id="PF00441">
    <property type="entry name" value="Acyl-CoA_dh_1"/>
    <property type="match status" value="1"/>
</dbReference>
<dbReference type="Pfam" id="PF02771">
    <property type="entry name" value="Acyl-CoA_dh_N"/>
    <property type="match status" value="1"/>
</dbReference>
<feature type="domain" description="Acyl-CoA oxidase/dehydrogenase middle" evidence="14">
    <location>
        <begin position="122"/>
        <end position="219"/>
    </location>
</feature>
<dbReference type="GO" id="GO:0050660">
    <property type="term" value="F:flavin adenine dinucleotide binding"/>
    <property type="evidence" value="ECO:0007669"/>
    <property type="project" value="InterPro"/>
</dbReference>
<dbReference type="InterPro" id="IPR006089">
    <property type="entry name" value="Acyl-CoA_DH_CS"/>
</dbReference>
<evidence type="ECO:0000256" key="3">
    <source>
        <dbReference type="ARBA" id="ARBA00022630"/>
    </source>
</evidence>
<feature type="domain" description="Acyl-CoA dehydrogenase/oxidase N-terminal" evidence="15">
    <location>
        <begin position="6"/>
        <end position="118"/>
    </location>
</feature>
<name>A0A193LG33_9GAMM</name>
<evidence type="ECO:0000313" key="16">
    <source>
        <dbReference type="EMBL" id="ANO51421.1"/>
    </source>
</evidence>
<evidence type="ECO:0000256" key="9">
    <source>
        <dbReference type="ARBA" id="ARBA00068311"/>
    </source>
</evidence>
<evidence type="ECO:0000256" key="7">
    <source>
        <dbReference type="ARBA" id="ARBA00066362"/>
    </source>
</evidence>
<evidence type="ECO:0000259" key="13">
    <source>
        <dbReference type="Pfam" id="PF00441"/>
    </source>
</evidence>
<dbReference type="KEGG" id="woc:BA177_09590"/>
<proteinExistence type="inferred from homology"/>
<dbReference type="InterPro" id="IPR009075">
    <property type="entry name" value="AcylCo_DH/oxidase_C"/>
</dbReference>
<evidence type="ECO:0000256" key="11">
    <source>
        <dbReference type="ARBA" id="ARBA00075603"/>
    </source>
</evidence>
<dbReference type="GO" id="GO:0003995">
    <property type="term" value="F:acyl-CoA dehydrogenase activity"/>
    <property type="evidence" value="ECO:0007669"/>
    <property type="project" value="InterPro"/>
</dbReference>
<dbReference type="PIRSF" id="PIRSF016578">
    <property type="entry name" value="HsaA"/>
    <property type="match status" value="1"/>
</dbReference>
<dbReference type="STRING" id="1548547.BA177_09590"/>
<reference evidence="16 17" key="1">
    <citation type="submission" date="2016-06" db="EMBL/GenBank/DDBJ databases">
        <title>Complete genome sequence of a deep-branching marine Gamma Proteobacterium Woeseia oceani type strain XK5.</title>
        <authorList>
            <person name="Mu D."/>
            <person name="Du Z."/>
        </authorList>
    </citation>
    <scope>NUCLEOTIDE SEQUENCE [LARGE SCALE GENOMIC DNA]</scope>
    <source>
        <strain evidence="16 17">XK5</strain>
    </source>
</reference>
<evidence type="ECO:0000256" key="12">
    <source>
        <dbReference type="RuleBase" id="RU362125"/>
    </source>
</evidence>
<evidence type="ECO:0000259" key="14">
    <source>
        <dbReference type="Pfam" id="PF02770"/>
    </source>
</evidence>
<keyword evidence="4 12" id="KW-0274">FAD</keyword>
<dbReference type="FunFam" id="1.10.540.10:FF:000002">
    <property type="entry name" value="Acyl-CoA dehydrogenase FadE19"/>
    <property type="match status" value="1"/>
</dbReference>
<evidence type="ECO:0000256" key="5">
    <source>
        <dbReference type="ARBA" id="ARBA00023002"/>
    </source>
</evidence>
<dbReference type="Gene3D" id="2.40.110.10">
    <property type="entry name" value="Butyryl-CoA Dehydrogenase, subunit A, domain 2"/>
    <property type="match status" value="1"/>
</dbReference>
<evidence type="ECO:0000256" key="1">
    <source>
        <dbReference type="ARBA" id="ARBA00001974"/>
    </source>
</evidence>
<keyword evidence="17" id="KW-1185">Reference proteome</keyword>
<organism evidence="16 17">
    <name type="scientific">Woeseia oceani</name>
    <dbReference type="NCBI Taxonomy" id="1548547"/>
    <lineage>
        <taxon>Bacteria</taxon>
        <taxon>Pseudomonadati</taxon>
        <taxon>Pseudomonadota</taxon>
        <taxon>Gammaproteobacteria</taxon>
        <taxon>Woeseiales</taxon>
        <taxon>Woeseiaceae</taxon>
        <taxon>Woeseia</taxon>
    </lineage>
</organism>
<dbReference type="SUPFAM" id="SSF47203">
    <property type="entry name" value="Acyl-CoA dehydrogenase C-terminal domain-like"/>
    <property type="match status" value="1"/>
</dbReference>
<accession>A0A193LG33</accession>
<dbReference type="SUPFAM" id="SSF56645">
    <property type="entry name" value="Acyl-CoA dehydrogenase NM domain-like"/>
    <property type="match status" value="1"/>
</dbReference>
<protein>
    <recommendedName>
        <fullName evidence="9">3-sulfinopropanoyl-CoA desulfinase</fullName>
        <ecNumber evidence="7">1.3.8.10</ecNumber>
        <ecNumber evidence="8">3.13.1.4</ecNumber>
    </recommendedName>
    <alternativeName>
        <fullName evidence="11">3-sulfinopropionyl coenzyme A desulfinase</fullName>
    </alternativeName>
    <alternativeName>
        <fullName evidence="10">Cyclohex-1-ene-1-carbonyl-CoA dehydrogenase</fullName>
    </alternativeName>
</protein>
<dbReference type="InterPro" id="IPR036250">
    <property type="entry name" value="AcylCo_DH-like_C"/>
</dbReference>
<dbReference type="Proteomes" id="UP000092695">
    <property type="component" value="Chromosome"/>
</dbReference>
<dbReference type="EC" id="1.3.8.10" evidence="7"/>
<dbReference type="PANTHER" id="PTHR43884">
    <property type="entry name" value="ACYL-COA DEHYDROGENASE"/>
    <property type="match status" value="1"/>
</dbReference>
<dbReference type="InterPro" id="IPR013786">
    <property type="entry name" value="AcylCoA_DH/ox_N"/>
</dbReference>
<dbReference type="EC" id="3.13.1.4" evidence="8"/>
<comment type="cofactor">
    <cofactor evidence="1 12">
        <name>FAD</name>
        <dbReference type="ChEBI" id="CHEBI:57692"/>
    </cofactor>
</comment>
<evidence type="ECO:0000256" key="8">
    <source>
        <dbReference type="ARBA" id="ARBA00066461"/>
    </source>
</evidence>
<dbReference type="InterPro" id="IPR037069">
    <property type="entry name" value="AcylCoA_DH/ox_N_sf"/>
</dbReference>
<dbReference type="FunFam" id="2.40.110.10:FF:000001">
    <property type="entry name" value="Acyl-CoA dehydrogenase, mitochondrial"/>
    <property type="match status" value="1"/>
</dbReference>
<evidence type="ECO:0000259" key="15">
    <source>
        <dbReference type="Pfam" id="PF02771"/>
    </source>
</evidence>